<feature type="compositionally biased region" description="Polar residues" evidence="1">
    <location>
        <begin position="88"/>
        <end position="105"/>
    </location>
</feature>
<protein>
    <recommendedName>
        <fullName evidence="2">DUF3752 domain-containing protein</fullName>
    </recommendedName>
</protein>
<dbReference type="RefSeq" id="XP_017990261.1">
    <property type="nucleotide sequence ID" value="XM_018134929.1"/>
</dbReference>
<keyword evidence="4" id="KW-1185">Reference proteome</keyword>
<accession>A0A0N0RRV5</accession>
<feature type="compositionally biased region" description="Basic residues" evidence="1">
    <location>
        <begin position="200"/>
        <end position="210"/>
    </location>
</feature>
<feature type="compositionally biased region" description="Basic and acidic residues" evidence="1">
    <location>
        <begin position="189"/>
        <end position="199"/>
    </location>
</feature>
<feature type="compositionally biased region" description="Polar residues" evidence="1">
    <location>
        <begin position="313"/>
        <end position="330"/>
    </location>
</feature>
<name>A0A0N0RRV5_9BASI</name>
<dbReference type="PANTHER" id="PTHR46370:SF1">
    <property type="entry name" value="GPALPP MOTIFS-CONTAINING PROTEIN 1"/>
    <property type="match status" value="1"/>
</dbReference>
<organism evidence="3 4">
    <name type="scientific">Malassezia pachydermatis</name>
    <dbReference type="NCBI Taxonomy" id="77020"/>
    <lineage>
        <taxon>Eukaryota</taxon>
        <taxon>Fungi</taxon>
        <taxon>Dikarya</taxon>
        <taxon>Basidiomycota</taxon>
        <taxon>Ustilaginomycotina</taxon>
        <taxon>Malasseziomycetes</taxon>
        <taxon>Malasseziales</taxon>
        <taxon>Malasseziaceae</taxon>
        <taxon>Malassezia</taxon>
    </lineage>
</organism>
<reference evidence="3 4" key="1">
    <citation type="submission" date="2015-07" db="EMBL/GenBank/DDBJ databases">
        <title>Draft Genome Sequence of Malassezia furfur CBS1878 and Malassezia pachydermatis CBS1879.</title>
        <authorList>
            <person name="Triana S."/>
            <person name="Ohm R."/>
            <person name="Gonzalez A."/>
            <person name="DeCock H."/>
            <person name="Restrepo S."/>
            <person name="Celis A."/>
        </authorList>
    </citation>
    <scope>NUCLEOTIDE SEQUENCE [LARGE SCALE GENOMIC DNA]</scope>
    <source>
        <strain evidence="3 4">CBS 1879</strain>
    </source>
</reference>
<gene>
    <name evidence="3" type="ORF">Malapachy_0408</name>
</gene>
<sequence length="330" mass="38125">MPSMHEDESDDEVIGPMPATDTASDADTPVSEAVRAFAEREQRQREMAEQERRSKDTAASARPDWMLTMPSMNEARPMGGGPLRARGFQQNTGRAQHVSGESASEAQRLWTETPAQRLERLQKGVGGSGIDTPEDRASRQERERAAARDAAIREKVQALNADRQQSLLEQYQSRRRDELKRHTSTSSPSHDRDPDEDRSHRRRHHEHHRHSSSDRSRGHDEDRSRHRHHRSHRRRDEDSDERHSRHRSRHRDRDRTSSRSRSRSPPRKTRAQREEEDRQAHGEYAPLLFDKDKVLGAGSRLMDERTRSRSIKDATQLSTRFSTGHSGSFL</sequence>
<evidence type="ECO:0000313" key="3">
    <source>
        <dbReference type="EMBL" id="KOS12629.1"/>
    </source>
</evidence>
<feature type="compositionally biased region" description="Basic and acidic residues" evidence="1">
    <location>
        <begin position="172"/>
        <end position="181"/>
    </location>
</feature>
<proteinExistence type="predicted"/>
<feature type="region of interest" description="Disordered" evidence="1">
    <location>
        <begin position="1"/>
        <end position="330"/>
    </location>
</feature>
<feature type="compositionally biased region" description="Polar residues" evidence="1">
    <location>
        <begin position="162"/>
        <end position="171"/>
    </location>
</feature>
<dbReference type="Pfam" id="PF12572">
    <property type="entry name" value="DUF3752"/>
    <property type="match status" value="1"/>
</dbReference>
<feature type="compositionally biased region" description="Basic and acidic residues" evidence="1">
    <location>
        <begin position="301"/>
        <end position="312"/>
    </location>
</feature>
<evidence type="ECO:0000313" key="4">
    <source>
        <dbReference type="Proteomes" id="UP000037751"/>
    </source>
</evidence>
<feature type="compositionally biased region" description="Basic and acidic residues" evidence="1">
    <location>
        <begin position="271"/>
        <end position="281"/>
    </location>
</feature>
<dbReference type="PANTHER" id="PTHR46370">
    <property type="entry name" value="GPALPP MOTIFS-CONTAINING PROTEIN 1"/>
    <property type="match status" value="1"/>
</dbReference>
<dbReference type="Proteomes" id="UP000037751">
    <property type="component" value="Unassembled WGS sequence"/>
</dbReference>
<feature type="domain" description="DUF3752" evidence="2">
    <location>
        <begin position="78"/>
        <end position="195"/>
    </location>
</feature>
<evidence type="ECO:0000256" key="1">
    <source>
        <dbReference type="SAM" id="MobiDB-lite"/>
    </source>
</evidence>
<feature type="compositionally biased region" description="Basic and acidic residues" evidence="1">
    <location>
        <begin position="133"/>
        <end position="156"/>
    </location>
</feature>
<feature type="compositionally biased region" description="Basic and acidic residues" evidence="1">
    <location>
        <begin position="37"/>
        <end position="56"/>
    </location>
</feature>
<feature type="compositionally biased region" description="Basic residues" evidence="1">
    <location>
        <begin position="258"/>
        <end position="270"/>
    </location>
</feature>
<evidence type="ECO:0000259" key="2">
    <source>
        <dbReference type="Pfam" id="PF12572"/>
    </source>
</evidence>
<feature type="compositionally biased region" description="Basic and acidic residues" evidence="1">
    <location>
        <begin position="234"/>
        <end position="243"/>
    </location>
</feature>
<dbReference type="OrthoDB" id="73491at2759"/>
<dbReference type="AlphaFoldDB" id="A0A0N0RRV5"/>
<feature type="compositionally biased region" description="Basic and acidic residues" evidence="1">
    <location>
        <begin position="211"/>
        <end position="224"/>
    </location>
</feature>
<dbReference type="GeneID" id="28726804"/>
<dbReference type="VEuPathDB" id="FungiDB:Malapachy_0408"/>
<comment type="caution">
    <text evidence="3">The sequence shown here is derived from an EMBL/GenBank/DDBJ whole genome shotgun (WGS) entry which is preliminary data.</text>
</comment>
<dbReference type="EMBL" id="LGAV01000010">
    <property type="protein sequence ID" value="KOS12629.1"/>
    <property type="molecule type" value="Genomic_DNA"/>
</dbReference>
<dbReference type="InterPro" id="IPR046331">
    <property type="entry name" value="GPAM1-like"/>
</dbReference>
<dbReference type="InterPro" id="IPR022226">
    <property type="entry name" value="DUF3752"/>
</dbReference>